<accession>A0A067RJ96</accession>
<evidence type="ECO:0000256" key="1">
    <source>
        <dbReference type="SAM" id="MobiDB-lite"/>
    </source>
</evidence>
<organism evidence="2 3">
    <name type="scientific">Zootermopsis nevadensis</name>
    <name type="common">Dampwood termite</name>
    <dbReference type="NCBI Taxonomy" id="136037"/>
    <lineage>
        <taxon>Eukaryota</taxon>
        <taxon>Metazoa</taxon>
        <taxon>Ecdysozoa</taxon>
        <taxon>Arthropoda</taxon>
        <taxon>Hexapoda</taxon>
        <taxon>Insecta</taxon>
        <taxon>Pterygota</taxon>
        <taxon>Neoptera</taxon>
        <taxon>Polyneoptera</taxon>
        <taxon>Dictyoptera</taxon>
        <taxon>Blattodea</taxon>
        <taxon>Blattoidea</taxon>
        <taxon>Termitoidae</taxon>
        <taxon>Termopsidae</taxon>
        <taxon>Zootermopsis</taxon>
    </lineage>
</organism>
<proteinExistence type="predicted"/>
<feature type="region of interest" description="Disordered" evidence="1">
    <location>
        <begin position="1"/>
        <end position="22"/>
    </location>
</feature>
<evidence type="ECO:0000313" key="2">
    <source>
        <dbReference type="EMBL" id="KDR23892.1"/>
    </source>
</evidence>
<protein>
    <submittedName>
        <fullName evidence="2">Uncharacterized protein</fullName>
    </submittedName>
</protein>
<name>A0A067RJ96_ZOONE</name>
<dbReference type="EMBL" id="KK852439">
    <property type="protein sequence ID" value="KDR23892.1"/>
    <property type="molecule type" value="Genomic_DNA"/>
</dbReference>
<feature type="compositionally biased region" description="Polar residues" evidence="1">
    <location>
        <begin position="11"/>
        <end position="22"/>
    </location>
</feature>
<dbReference type="InParanoid" id="A0A067RJ96"/>
<dbReference type="Proteomes" id="UP000027135">
    <property type="component" value="Unassembled WGS sequence"/>
</dbReference>
<keyword evidence="3" id="KW-1185">Reference proteome</keyword>
<reference evidence="2 3" key="1">
    <citation type="journal article" date="2014" name="Nat. Commun.">
        <title>Molecular traces of alternative social organization in a termite genome.</title>
        <authorList>
            <person name="Terrapon N."/>
            <person name="Li C."/>
            <person name="Robertson H.M."/>
            <person name="Ji L."/>
            <person name="Meng X."/>
            <person name="Booth W."/>
            <person name="Chen Z."/>
            <person name="Childers C.P."/>
            <person name="Glastad K.M."/>
            <person name="Gokhale K."/>
            <person name="Gowin J."/>
            <person name="Gronenberg W."/>
            <person name="Hermansen R.A."/>
            <person name="Hu H."/>
            <person name="Hunt B.G."/>
            <person name="Huylmans A.K."/>
            <person name="Khalil S.M."/>
            <person name="Mitchell R.D."/>
            <person name="Munoz-Torres M.C."/>
            <person name="Mustard J.A."/>
            <person name="Pan H."/>
            <person name="Reese J.T."/>
            <person name="Scharf M.E."/>
            <person name="Sun F."/>
            <person name="Vogel H."/>
            <person name="Xiao J."/>
            <person name="Yang W."/>
            <person name="Yang Z."/>
            <person name="Yang Z."/>
            <person name="Zhou J."/>
            <person name="Zhu J."/>
            <person name="Brent C.S."/>
            <person name="Elsik C.G."/>
            <person name="Goodisman M.A."/>
            <person name="Liberles D.A."/>
            <person name="Roe R.M."/>
            <person name="Vargo E.L."/>
            <person name="Vilcinskas A."/>
            <person name="Wang J."/>
            <person name="Bornberg-Bauer E."/>
            <person name="Korb J."/>
            <person name="Zhang G."/>
            <person name="Liebig J."/>
        </authorList>
    </citation>
    <scope>NUCLEOTIDE SEQUENCE [LARGE SCALE GENOMIC DNA]</scope>
    <source>
        <tissue evidence="2">Whole organism</tissue>
    </source>
</reference>
<sequence length="100" mass="11281">MKIIPHRDCQESNSDLSGYDSQSVPLKKPVNYLSNWQLLFRKPSLDCAAHNEIVSPPSRPRVRVFGSRRSRGGATVGILATRHRLSQFRNRSATFSPLCD</sequence>
<dbReference type="AlphaFoldDB" id="A0A067RJ96"/>
<evidence type="ECO:0000313" key="3">
    <source>
        <dbReference type="Proteomes" id="UP000027135"/>
    </source>
</evidence>
<feature type="compositionally biased region" description="Basic and acidic residues" evidence="1">
    <location>
        <begin position="1"/>
        <end position="10"/>
    </location>
</feature>
<gene>
    <name evidence="2" type="ORF">L798_09216</name>
</gene>